<feature type="domain" description="Radical SAM core" evidence="7">
    <location>
        <begin position="272"/>
        <end position="485"/>
    </location>
</feature>
<dbReference type="InterPro" id="IPR007197">
    <property type="entry name" value="rSAM"/>
</dbReference>
<evidence type="ECO:0000259" key="6">
    <source>
        <dbReference type="PROSITE" id="PS51332"/>
    </source>
</evidence>
<dbReference type="InterPro" id="IPR051198">
    <property type="entry name" value="BchE-like"/>
</dbReference>
<dbReference type="GO" id="GO:0005829">
    <property type="term" value="C:cytosol"/>
    <property type="evidence" value="ECO:0007669"/>
    <property type="project" value="TreeGrafter"/>
</dbReference>
<dbReference type="InterPro" id="IPR023984">
    <property type="entry name" value="rSAM_ocin_1"/>
</dbReference>
<dbReference type="SFLD" id="SFLDF00324">
    <property type="entry name" value="bacteriocin_maturation"/>
    <property type="match status" value="1"/>
</dbReference>
<keyword evidence="5" id="KW-0411">Iron-sulfur</keyword>
<evidence type="ECO:0000256" key="5">
    <source>
        <dbReference type="ARBA" id="ARBA00023014"/>
    </source>
</evidence>
<dbReference type="InterPro" id="IPR006158">
    <property type="entry name" value="Cobalamin-bd"/>
</dbReference>
<keyword evidence="3" id="KW-0479">Metal-binding</keyword>
<dbReference type="eggNOG" id="COG1032">
    <property type="taxonomic scope" value="Bacteria"/>
</dbReference>
<dbReference type="HOGENOM" id="CLU_028867_0_0_7"/>
<dbReference type="RefSeq" id="WP_013259292.1">
    <property type="nucleotide sequence ID" value="NC_014365.1"/>
</dbReference>
<dbReference type="SUPFAM" id="SSF102114">
    <property type="entry name" value="Radical SAM enzymes"/>
    <property type="match status" value="1"/>
</dbReference>
<keyword evidence="4" id="KW-0408">Iron</keyword>
<dbReference type="InterPro" id="IPR006638">
    <property type="entry name" value="Elp3/MiaA/NifB-like_rSAM"/>
</dbReference>
<dbReference type="SFLD" id="SFLDS00029">
    <property type="entry name" value="Radical_SAM"/>
    <property type="match status" value="1"/>
</dbReference>
<organism evidence="8 9">
    <name type="scientific">Desulfarculus baarsii (strain ATCC 33931 / DSM 2075 / LMG 7858 / VKM B-1802 / 2st14)</name>
    <dbReference type="NCBI Taxonomy" id="644282"/>
    <lineage>
        <taxon>Bacteria</taxon>
        <taxon>Pseudomonadati</taxon>
        <taxon>Thermodesulfobacteriota</taxon>
        <taxon>Desulfarculia</taxon>
        <taxon>Desulfarculales</taxon>
        <taxon>Desulfarculaceae</taxon>
        <taxon>Desulfarculus</taxon>
    </lineage>
</organism>
<dbReference type="PROSITE" id="PS51332">
    <property type="entry name" value="B12_BINDING"/>
    <property type="match status" value="1"/>
</dbReference>
<dbReference type="InterPro" id="IPR023404">
    <property type="entry name" value="rSAM_horseshoe"/>
</dbReference>
<evidence type="ECO:0000256" key="1">
    <source>
        <dbReference type="ARBA" id="ARBA00001966"/>
    </source>
</evidence>
<evidence type="ECO:0000256" key="2">
    <source>
        <dbReference type="ARBA" id="ARBA00022691"/>
    </source>
</evidence>
<dbReference type="OrthoDB" id="9801424at2"/>
<accession>E1QJW0</accession>
<dbReference type="Proteomes" id="UP000009047">
    <property type="component" value="Chromosome"/>
</dbReference>
<dbReference type="InterPro" id="IPR058240">
    <property type="entry name" value="rSAM_sf"/>
</dbReference>
<dbReference type="AlphaFoldDB" id="E1QJW0"/>
<dbReference type="Pfam" id="PF04055">
    <property type="entry name" value="Radical_SAM"/>
    <property type="match status" value="1"/>
</dbReference>
<keyword evidence="2" id="KW-0949">S-adenosyl-L-methionine</keyword>
<protein>
    <submittedName>
        <fullName evidence="8">Radical SAM domain protein</fullName>
    </submittedName>
</protein>
<reference evidence="8 9" key="1">
    <citation type="journal article" date="2010" name="Stand. Genomic Sci.">
        <title>Complete genome sequence of Desulfarculus baarsii type strain (2st14).</title>
        <authorList>
            <person name="Sun H."/>
            <person name="Spring S."/>
            <person name="Lapidus A."/>
            <person name="Davenport K."/>
            <person name="Del Rio T.G."/>
            <person name="Tice H."/>
            <person name="Nolan M."/>
            <person name="Copeland A."/>
            <person name="Cheng J.F."/>
            <person name="Lucas S."/>
            <person name="Tapia R."/>
            <person name="Goodwin L."/>
            <person name="Pitluck S."/>
            <person name="Ivanova N."/>
            <person name="Pagani I."/>
            <person name="Mavromatis K."/>
            <person name="Ovchinnikova G."/>
            <person name="Pati A."/>
            <person name="Chen A."/>
            <person name="Palaniappan K."/>
            <person name="Hauser L."/>
            <person name="Chang Y.J."/>
            <person name="Jeffries C.D."/>
            <person name="Detter J.C."/>
            <person name="Han C."/>
            <person name="Rohde M."/>
            <person name="Brambilla E."/>
            <person name="Goker M."/>
            <person name="Woyke T."/>
            <person name="Bristow J."/>
            <person name="Eisen J.A."/>
            <person name="Markowitz V."/>
            <person name="Hugenholtz P."/>
            <person name="Kyrpides N.C."/>
            <person name="Klenk H.P."/>
            <person name="Land M."/>
        </authorList>
    </citation>
    <scope>NUCLEOTIDE SEQUENCE [LARGE SCALE GENOMIC DNA]</scope>
    <source>
        <strain evidence="9">ATCC 33931 / DSM 2075 / LMG 7858 / VKM B-1802 / 2st14</strain>
    </source>
</reference>
<dbReference type="Gene3D" id="3.80.30.20">
    <property type="entry name" value="tm_1862 like domain"/>
    <property type="match status" value="1"/>
</dbReference>
<dbReference type="GO" id="GO:0046872">
    <property type="term" value="F:metal ion binding"/>
    <property type="evidence" value="ECO:0007669"/>
    <property type="project" value="UniProtKB-KW"/>
</dbReference>
<dbReference type="PROSITE" id="PS51918">
    <property type="entry name" value="RADICAL_SAM"/>
    <property type="match status" value="1"/>
</dbReference>
<dbReference type="EMBL" id="CP002085">
    <property type="protein sequence ID" value="ADK85853.1"/>
    <property type="molecule type" value="Genomic_DNA"/>
</dbReference>
<proteinExistence type="predicted"/>
<evidence type="ECO:0000259" key="7">
    <source>
        <dbReference type="PROSITE" id="PS51918"/>
    </source>
</evidence>
<evidence type="ECO:0000313" key="9">
    <source>
        <dbReference type="Proteomes" id="UP000009047"/>
    </source>
</evidence>
<feature type="domain" description="B12-binding" evidence="6">
    <location>
        <begin position="70"/>
        <end position="215"/>
    </location>
</feature>
<keyword evidence="9" id="KW-1185">Reference proteome</keyword>
<dbReference type="GO" id="GO:0051536">
    <property type="term" value="F:iron-sulfur cluster binding"/>
    <property type="evidence" value="ECO:0007669"/>
    <property type="project" value="UniProtKB-KW"/>
</dbReference>
<name>E1QJW0_DESB2</name>
<dbReference type="GO" id="GO:0003824">
    <property type="term" value="F:catalytic activity"/>
    <property type="evidence" value="ECO:0007669"/>
    <property type="project" value="InterPro"/>
</dbReference>
<dbReference type="STRING" id="644282.Deba_2493"/>
<dbReference type="NCBIfam" id="TIGR03975">
    <property type="entry name" value="rSAM_ocin_1"/>
    <property type="match status" value="1"/>
</dbReference>
<evidence type="ECO:0000256" key="4">
    <source>
        <dbReference type="ARBA" id="ARBA00023004"/>
    </source>
</evidence>
<dbReference type="KEGG" id="dbr:Deba_2493"/>
<dbReference type="SFLD" id="SFLDG01082">
    <property type="entry name" value="B12-binding_domain_containing"/>
    <property type="match status" value="1"/>
</dbReference>
<sequence>MERRGGLDFCLVNMPFCRPTGPTLAPGLLQAIVRRDGLSCRVIYANVDFFRLVTYSEDVWVNSCSREQALPDWVFAGAAFPDHAPDHDEYLEQVRQRNAIYMRMSLARFREKAWSLRRRAEEFVEYTARRVVATNPRVVGCSSTFTQHVASLALLRRIRELAPAVVTVIGGANCEAAMGLATHRCFPWVDYVVSGEADELISDLVRGMVAHGRDLPPQEQPEGVLTPGHRLSGYPPLEDGGPRAMTADLGALPVPDFADYFSELKRVPALEAALSPGLLVESSRGCWWGQCRFCSLDGRKCGFRSKPPRKLLDELDSLHQTYGVDRFLFTDSLMDRRYFTEFLPELARRPKPYRLFIEIKSNLTRPELAALAKAGFTYLQPGIESFHTEHLKLMNKGVKAWQNVHVVKQCRQLGICCVYNLLYDLPGEQDQWLEEMARLAPLLAHLRPPGTVCRIRLDRLSYYVTNAAEVGLQIIPPRIVEAIFPVGEADLADLVYSFTDKDRETIDASPFLAGIFQRQAAIELMRQVALWRRAYFSAKNPAMLSMRPDGDGLLLHDSRPMAQLAARRINGPEMALLLACNDAPRQERLRQEMLGAGMAADRWGQALEALLDWGLVAALDGRLVGLVLEEPAPPEAPWEEFGGGSLDMDLLARLTKPQLESA</sequence>
<evidence type="ECO:0000313" key="8">
    <source>
        <dbReference type="EMBL" id="ADK85853.1"/>
    </source>
</evidence>
<gene>
    <name evidence="8" type="ordered locus">Deba_2493</name>
</gene>
<dbReference type="GO" id="GO:0031419">
    <property type="term" value="F:cobalamin binding"/>
    <property type="evidence" value="ECO:0007669"/>
    <property type="project" value="InterPro"/>
</dbReference>
<dbReference type="SMART" id="SM00729">
    <property type="entry name" value="Elp3"/>
    <property type="match status" value="1"/>
</dbReference>
<dbReference type="PANTHER" id="PTHR43409:SF7">
    <property type="entry name" value="BLL1977 PROTEIN"/>
    <property type="match status" value="1"/>
</dbReference>
<evidence type="ECO:0000256" key="3">
    <source>
        <dbReference type="ARBA" id="ARBA00022723"/>
    </source>
</evidence>
<comment type="cofactor">
    <cofactor evidence="1">
        <name>[4Fe-4S] cluster</name>
        <dbReference type="ChEBI" id="CHEBI:49883"/>
    </cofactor>
</comment>
<dbReference type="PANTHER" id="PTHR43409">
    <property type="entry name" value="ANAEROBIC MAGNESIUM-PROTOPORPHYRIN IX MONOMETHYL ESTER CYCLASE-RELATED"/>
    <property type="match status" value="1"/>
</dbReference>
<dbReference type="Gene3D" id="3.40.50.280">
    <property type="entry name" value="Cobalamin-binding domain"/>
    <property type="match status" value="1"/>
</dbReference>